<dbReference type="AlphaFoldDB" id="A0A9W5B6F3"/>
<evidence type="ECO:0000313" key="1">
    <source>
        <dbReference type="EMBL" id="CUX00743.1"/>
    </source>
</evidence>
<accession>A0A9W5B6F3</accession>
<gene>
    <name evidence="1" type="ORF">AGR2A_Lc90100</name>
</gene>
<name>A0A9W5B6F3_9HYPH</name>
<organism evidence="1 2">
    <name type="scientific">Agrobacterium genomosp. 2 str. CFBP 5494</name>
    <dbReference type="NCBI Taxonomy" id="1183436"/>
    <lineage>
        <taxon>Bacteria</taxon>
        <taxon>Pseudomonadati</taxon>
        <taxon>Pseudomonadota</taxon>
        <taxon>Alphaproteobacteria</taxon>
        <taxon>Hyphomicrobiales</taxon>
        <taxon>Rhizobiaceae</taxon>
        <taxon>Rhizobium/Agrobacterium group</taxon>
        <taxon>Agrobacterium</taxon>
        <taxon>Agrobacterium tumefaciens complex</taxon>
    </lineage>
</organism>
<proteinExistence type="predicted"/>
<dbReference type="Proteomes" id="UP000191933">
    <property type="component" value="Unassembled WGS sequence"/>
</dbReference>
<sequence length="38" mass="4441">MTRRCWNLQYRMDVINGWIPRGAKVVHLVAQQPFGLSV</sequence>
<keyword evidence="2" id="KW-1185">Reference proteome</keyword>
<reference evidence="1 2" key="1">
    <citation type="submission" date="2016-01" db="EMBL/GenBank/DDBJ databases">
        <authorList>
            <person name="Regsiter A."/>
            <person name="william w."/>
        </authorList>
    </citation>
    <scope>NUCLEOTIDE SEQUENCE [LARGE SCALE GENOMIC DNA]</scope>
    <source>
        <strain evidence="1 2">CFBP 5494</strain>
    </source>
</reference>
<evidence type="ECO:0000313" key="2">
    <source>
        <dbReference type="Proteomes" id="UP000191933"/>
    </source>
</evidence>
<comment type="caution">
    <text evidence="1">The sequence shown here is derived from an EMBL/GenBank/DDBJ whole genome shotgun (WGS) entry which is preliminary data.</text>
</comment>
<protein>
    <submittedName>
        <fullName evidence="1">Uncharacterized protein</fullName>
    </submittedName>
</protein>
<dbReference type="EMBL" id="FBVY01000038">
    <property type="protein sequence ID" value="CUX00743.1"/>
    <property type="molecule type" value="Genomic_DNA"/>
</dbReference>